<dbReference type="OMA" id="CARYDIS"/>
<dbReference type="SUPFAM" id="SSF101601">
    <property type="entry name" value="Smp-1-like"/>
    <property type="match status" value="1"/>
</dbReference>
<dbReference type="GeneID" id="26908845"/>
<dbReference type="InterPro" id="IPR038765">
    <property type="entry name" value="Papain-like_cys_pep_sf"/>
</dbReference>
<comment type="caution">
    <text evidence="5">The sequence shown here is derived from an EMBL/GenBank/DDBJ whole genome shotgun (WGS) entry which is preliminary data.</text>
</comment>
<proteinExistence type="predicted"/>
<dbReference type="SMART" id="SM00230">
    <property type="entry name" value="CysPc"/>
    <property type="match status" value="1"/>
</dbReference>
<evidence type="ECO:0000256" key="1">
    <source>
        <dbReference type="PIRSR" id="PIRSR622684-1"/>
    </source>
</evidence>
<comment type="caution">
    <text evidence="2">Lacks conserved residue(s) required for the propagation of feature annotation.</text>
</comment>
<evidence type="ECO:0000313" key="6">
    <source>
        <dbReference type="Proteomes" id="UP000037923"/>
    </source>
</evidence>
<reference evidence="5 6" key="1">
    <citation type="submission" date="2015-07" db="EMBL/GenBank/DDBJ databases">
        <title>High-quality genome of monoxenous trypanosomatid Leptomonas pyrrhocoris.</title>
        <authorList>
            <person name="Flegontov P."/>
            <person name="Butenko A."/>
            <person name="Firsov S."/>
            <person name="Vlcek C."/>
            <person name="Logacheva M.D."/>
            <person name="Field M."/>
            <person name="Filatov D."/>
            <person name="Flegontova O."/>
            <person name="Gerasimov E."/>
            <person name="Jackson A.P."/>
            <person name="Kelly S."/>
            <person name="Opperdoes F."/>
            <person name="O'Reilly A."/>
            <person name="Votypka J."/>
            <person name="Yurchenko V."/>
            <person name="Lukes J."/>
        </authorList>
    </citation>
    <scope>NUCLEOTIDE SEQUENCE [LARGE SCALE GENOMIC DNA]</scope>
    <source>
        <strain evidence="5">H10</strain>
    </source>
</reference>
<dbReference type="Proteomes" id="UP000037923">
    <property type="component" value="Unassembled WGS sequence"/>
</dbReference>
<dbReference type="PANTHER" id="PTHR10183:SF423">
    <property type="entry name" value="LEUCINE-RICH REPEAT PROTEIN (LRRP)"/>
    <property type="match status" value="1"/>
</dbReference>
<dbReference type="InterPro" id="IPR015232">
    <property type="entry name" value="DUF1935"/>
</dbReference>
<dbReference type="Gene3D" id="3.90.70.10">
    <property type="entry name" value="Cysteine proteinases"/>
    <property type="match status" value="1"/>
</dbReference>
<evidence type="ECO:0000256" key="3">
    <source>
        <dbReference type="SAM" id="MobiDB-lite"/>
    </source>
</evidence>
<dbReference type="PROSITE" id="PS50203">
    <property type="entry name" value="CALPAIN_CAT"/>
    <property type="match status" value="1"/>
</dbReference>
<feature type="active site" evidence="1">
    <location>
        <position position="622"/>
    </location>
</feature>
<dbReference type="InterPro" id="IPR022684">
    <property type="entry name" value="Calpain_cysteine_protease"/>
</dbReference>
<organism evidence="5 6">
    <name type="scientific">Leptomonas pyrrhocoris</name>
    <name type="common">Firebug parasite</name>
    <dbReference type="NCBI Taxonomy" id="157538"/>
    <lineage>
        <taxon>Eukaryota</taxon>
        <taxon>Discoba</taxon>
        <taxon>Euglenozoa</taxon>
        <taxon>Kinetoplastea</taxon>
        <taxon>Metakinetoplastina</taxon>
        <taxon>Trypanosomatida</taxon>
        <taxon>Trypanosomatidae</taxon>
        <taxon>Leishmaniinae</taxon>
        <taxon>Leptomonas</taxon>
    </lineage>
</organism>
<feature type="compositionally biased region" description="Polar residues" evidence="3">
    <location>
        <begin position="31"/>
        <end position="50"/>
    </location>
</feature>
<dbReference type="InterPro" id="IPR013780">
    <property type="entry name" value="Glyco_hydro_b"/>
</dbReference>
<dbReference type="InterPro" id="IPR036310">
    <property type="entry name" value="Smp-1-like_sf"/>
</dbReference>
<dbReference type="GO" id="GO:0006508">
    <property type="term" value="P:proteolysis"/>
    <property type="evidence" value="ECO:0007669"/>
    <property type="project" value="InterPro"/>
</dbReference>
<keyword evidence="6" id="KW-1185">Reference proteome</keyword>
<dbReference type="AlphaFoldDB" id="A0A0M9FT03"/>
<gene>
    <name evidence="5" type="ORF">ABB37_08561</name>
</gene>
<dbReference type="OrthoDB" id="167576at2759"/>
<accession>A0A0M9FT03</accession>
<name>A0A0M9FT03_LEPPY</name>
<dbReference type="SUPFAM" id="SSF54001">
    <property type="entry name" value="Cysteine proteinases"/>
    <property type="match status" value="1"/>
</dbReference>
<evidence type="ECO:0000313" key="5">
    <source>
        <dbReference type="EMBL" id="KPA75256.1"/>
    </source>
</evidence>
<feature type="region of interest" description="Disordered" evidence="3">
    <location>
        <begin position="1"/>
        <end position="57"/>
    </location>
</feature>
<dbReference type="Pfam" id="PF00648">
    <property type="entry name" value="Peptidase_C2"/>
    <property type="match status" value="1"/>
</dbReference>
<evidence type="ECO:0000256" key="2">
    <source>
        <dbReference type="PROSITE-ProRule" id="PRU00239"/>
    </source>
</evidence>
<dbReference type="Gene3D" id="2.60.40.1180">
    <property type="entry name" value="Golgi alpha-mannosidase II"/>
    <property type="match status" value="1"/>
</dbReference>
<dbReference type="PANTHER" id="PTHR10183">
    <property type="entry name" value="CALPAIN"/>
    <property type="match status" value="1"/>
</dbReference>
<dbReference type="Pfam" id="PF09149">
    <property type="entry name" value="DUF1935"/>
    <property type="match status" value="1"/>
</dbReference>
<dbReference type="GO" id="GO:0004198">
    <property type="term" value="F:calcium-dependent cysteine-type endopeptidase activity"/>
    <property type="evidence" value="ECO:0007669"/>
    <property type="project" value="InterPro"/>
</dbReference>
<feature type="domain" description="Calpain catalytic" evidence="4">
    <location>
        <begin position="319"/>
        <end position="707"/>
    </location>
</feature>
<protein>
    <submittedName>
        <fullName evidence="5">Putative mitochondrial calpain-like cysteine peptidase</fullName>
    </submittedName>
</protein>
<dbReference type="RefSeq" id="XP_015653695.1">
    <property type="nucleotide sequence ID" value="XM_015807613.1"/>
</dbReference>
<dbReference type="InterPro" id="IPR001300">
    <property type="entry name" value="Peptidase_C2_calpain_cat"/>
</dbReference>
<feature type="region of interest" description="Disordered" evidence="3">
    <location>
        <begin position="326"/>
        <end position="348"/>
    </location>
</feature>
<dbReference type="EMBL" id="LGTL01000025">
    <property type="protein sequence ID" value="KPA75256.1"/>
    <property type="molecule type" value="Genomic_DNA"/>
</dbReference>
<evidence type="ECO:0000259" key="4">
    <source>
        <dbReference type="PROSITE" id="PS50203"/>
    </source>
</evidence>
<sequence length="944" mass="102921">MYAAWQRAHNAGVRPGLEPRRSESVAAVEVASTTLANRESKDAQPSSSSTDDGDTVPRVEEQEVMAAALMKPYHTICRKFSSASNGKRVVSASSASRTVDRLTYTEEVEDGGGETTAFTKPNSWAGSPYLKSVEFSNPLPGVSRVVAESYPAQWIPSITPCFDEGLLYRIEWRRQGHQKLPGETGGYAYVVWCFHNITACYEMEIEVTFEVPPGLMTAPIRGWGETKMSWTDVDTPDGSPTTEQSFLSAHALCPPLRTIGFVIGRAGAFQTSIRGIPVPAAQTAGKLLSTSNSDTKSDEVHRSLSSEESLRRALKEWRRFVDPEFPPNISSLQGRTPGLSSSSSSSAATASAATQTTVRWLRTSDIVARLFSPTCAHLVHMQPLLTPIIDPLSIEPGELGDSWLVGAMAAVAEHPGVLLRMFRHPRSSEHAKIERALGAFRVTLNVQGWWRSVVVDDLLPVTSGNYPQYAHSNRDVRELWMGMLEKAFAKVRGGYANIVAGDPLDALRVLTGWPCARYDIANFKGIAAASSAFASRLLGYDRHGLQIIFHTAPQLSAPTWERGYGGGAASLSDASLSLDDDDYRGSGGGNGLVPGMVYTVVKILQFSTSPFRAELTLLQVRNTWGDVAAWKGKWRCGSPRWAQWPRVAEACRMPLHTTHDLPEAWKEDTGKSEGDGVVSGSAAPTECACRREKYIWLEWSEVYRYFSGCGVMFRLALHHDYRVQGAFEGVRPSVCLRVTVTNGSFVGVTLSMQGTGRGKEGAPRMDNDVDDDGAASAHPPIMVSLAREQANALRIVRNSQLDPDNPTPLFTFMQVSEVSFLYLLTPEESPYWVIPRMLATDASTPLPGAATPAVRRPYVLGYFQKGAVGVRDGPRVEFVQLPATSPAFQNSTCFSLGDDVKPVSATFQVRPPQAGFPSTYVHTEVSEEAGIRAGDDFDTAAGYM</sequence>
<dbReference type="VEuPathDB" id="TriTrypDB:LpyrH10_25_0590"/>